<dbReference type="Pfam" id="PF00641">
    <property type="entry name" value="Zn_ribbon_RanBP"/>
    <property type="match status" value="3"/>
</dbReference>
<name>A0A5N4B4U2_PHOPY</name>
<gene>
    <name evidence="23" type="ORF">PPYR_01350</name>
</gene>
<dbReference type="GO" id="GO:0006405">
    <property type="term" value="P:RNA export from nucleus"/>
    <property type="evidence" value="ECO:0007669"/>
    <property type="project" value="TreeGrafter"/>
</dbReference>
<keyword evidence="12" id="KW-0238">DNA-binding</keyword>
<keyword evidence="8" id="KW-0509">mRNA transport</keyword>
<feature type="region of interest" description="Disordered" evidence="21">
    <location>
        <begin position="57"/>
        <end position="86"/>
    </location>
</feature>
<keyword evidence="7 20" id="KW-0863">Zinc-finger</keyword>
<dbReference type="InParanoid" id="A0A5N4B4U2"/>
<evidence type="ECO:0000256" key="13">
    <source>
        <dbReference type="ARBA" id="ARBA00023132"/>
    </source>
</evidence>
<dbReference type="SUPFAM" id="SSF90209">
    <property type="entry name" value="Ran binding protein zinc finger-like"/>
    <property type="match status" value="3"/>
</dbReference>
<evidence type="ECO:0000256" key="18">
    <source>
        <dbReference type="ARBA" id="ARBA00078197"/>
    </source>
</evidence>
<evidence type="ECO:0000256" key="3">
    <source>
        <dbReference type="ARBA" id="ARBA00004567"/>
    </source>
</evidence>
<dbReference type="GO" id="GO:0005643">
    <property type="term" value="C:nuclear pore"/>
    <property type="evidence" value="ECO:0007669"/>
    <property type="project" value="UniProtKB-SubCell"/>
</dbReference>
<keyword evidence="11" id="KW-0811">Translocation</keyword>
<protein>
    <recommendedName>
        <fullName evidence="17">Nuclear pore complex protein Nup153</fullName>
    </recommendedName>
    <alternativeName>
        <fullName evidence="19">153 kDa nucleoporin</fullName>
    </alternativeName>
    <alternativeName>
        <fullName evidence="18">Nucleoporin Nup153</fullName>
    </alternativeName>
</protein>
<dbReference type="PROSITE" id="PS01358">
    <property type="entry name" value="ZF_RANBP2_1"/>
    <property type="match status" value="3"/>
</dbReference>
<dbReference type="OrthoDB" id="79830at2759"/>
<organism evidence="23 24">
    <name type="scientific">Photinus pyralis</name>
    <name type="common">Common eastern firefly</name>
    <name type="synonym">Lampyris pyralis</name>
    <dbReference type="NCBI Taxonomy" id="7054"/>
    <lineage>
        <taxon>Eukaryota</taxon>
        <taxon>Metazoa</taxon>
        <taxon>Ecdysozoa</taxon>
        <taxon>Arthropoda</taxon>
        <taxon>Hexapoda</taxon>
        <taxon>Insecta</taxon>
        <taxon>Pterygota</taxon>
        <taxon>Neoptera</taxon>
        <taxon>Endopterygota</taxon>
        <taxon>Coleoptera</taxon>
        <taxon>Polyphaga</taxon>
        <taxon>Elateriformia</taxon>
        <taxon>Elateroidea</taxon>
        <taxon>Lampyridae</taxon>
        <taxon>Lampyrinae</taxon>
        <taxon>Photinus</taxon>
    </lineage>
</organism>
<evidence type="ECO:0000256" key="8">
    <source>
        <dbReference type="ARBA" id="ARBA00022816"/>
    </source>
</evidence>
<dbReference type="PANTHER" id="PTHR23193:SF23">
    <property type="entry name" value="NUCLEAR PORE COMPLEX PROTEIN NUP153"/>
    <property type="match status" value="1"/>
</dbReference>
<dbReference type="FunFam" id="4.10.1060.10:FF:000001">
    <property type="entry name" value="Nuclear pore complex protein Nup153"/>
    <property type="match status" value="3"/>
</dbReference>
<keyword evidence="9" id="KW-0862">Zinc</keyword>
<feature type="compositionally biased region" description="Polar residues" evidence="21">
    <location>
        <begin position="147"/>
        <end position="192"/>
    </location>
</feature>
<dbReference type="InterPro" id="IPR001876">
    <property type="entry name" value="Znf_RanBP2"/>
</dbReference>
<dbReference type="InterPro" id="IPR026054">
    <property type="entry name" value="Nucleoporin"/>
</dbReference>
<keyword evidence="14" id="KW-0472">Membrane</keyword>
<sequence length="1307" mass="139561">MDGQNNNLDNNTSLQEETNSNKSFVKKVKSHVSELLSTSFGKWFSGDTNIRHRVYDEDDDNYEIQPPSKRVKIPTPESKPYTNSLSSEFNNFSPISSRIETQTRGNIFDSVAGPSGLQQKDRSATIRLFNGDKESESGESDASSVSRLRNTTETRINFHTPPSTHSRSLFTDRPYNSQLNTSLSSKRPSFNASTFGSPNFVDRTLSTKQILSSPFYSGRTVYGGASAYSARQKSAPDRPKSQIQVKPVNNSVGNDVSLSKTARRILNALEEFNPVTDAKKIPYPKQRVRPEGILSKYAGANPYVTRERKIPFALNKELHVPTVPDLLKMKLKERLQDSTVAVRQIATTSKSVLNRDDYKIRSKEDDVPKHSNKMKNKLTATRQKNDNQQIEEVKLPAVTLPITTLPKFDFSLPPPPSSAKQPLVTVACNEPPKSTTPTSSSVIKKKADAVDVKDQVAQFEFSNPLILADNLKSIIAINDFKFSDPVFKQRDKSAQDVGVNFKVSTSENFTLKRKNQGVPPVIPKLSKGSVEDVFNTPVAESLDKFKPAAALWECNVCLIRNTPDKLKCAACEAAKPGTEAVKSDGAAKTAPSFGDQFKPPSSTWECPTCLIRNKDEVEKCVACETVKPGSKSAAPSGFGFGDAFKKKGNEWECSVCMIRNNEDKTVCQACETPKPGTKVDEKPAKTVNVATFNFGIFPTTASLTKTTGTETVQTPSFSLPSTSVVTSTSTIPTFTFGIPATSVIPPTPVVPATPVTESKKVIEPLLPIAKVSEPSTMASKPVNDASKAPVSSGIFVFSVPPKVSATVSDLIQSEATKPTVLSTSPSAFTFGKSSTAITPSLKRSAADSDSAAVENKKPSSAITFQPPAINSPITPKPAVSQPTTTSSSFMFTPTPTQSHPTTTASTNLFTFGPTKTTASSLFGNTVTTTQSPVFNFSHSEKPAPTQPTFGGTTEKQPALPMFGSPSSNSLFGSAKSAFDVPPSTQPFGSVASTVFGSEPKPLMTSFADSPKSQSLFGMEPKPSLFGATEPKAPSTFGTEPSAPLFGADPKSTPFGSGTEQKAPIFGTGSDQKPPSIFGTDQKPATFGAADNKPFTFGPPSNDTAAKSQFAFGAKPPEPNKSFFGAATPASTPAAGGFNFNSTVTPTTFNFSAPKIENALPFQSAPSAGNIFNAAPVQPQQQQAQPLQNGGFNFGTPANASTGNKTGFNFGATNQFTPAAAPAPNAAPSATTGFWGMTNNTNANPAATASGFNFGQTAPAQAPPSFNANIKPNFNFTAGNMVTGFSATPENSPVTQRRRLKAVRRNPR</sequence>
<evidence type="ECO:0000256" key="16">
    <source>
        <dbReference type="ARBA" id="ARBA00060842"/>
    </source>
</evidence>
<keyword evidence="10" id="KW-0653">Protein transport</keyword>
<dbReference type="GO" id="GO:0017056">
    <property type="term" value="F:structural constituent of nuclear pore"/>
    <property type="evidence" value="ECO:0007669"/>
    <property type="project" value="TreeGrafter"/>
</dbReference>
<evidence type="ECO:0000256" key="21">
    <source>
        <dbReference type="SAM" id="MobiDB-lite"/>
    </source>
</evidence>
<evidence type="ECO:0000256" key="4">
    <source>
        <dbReference type="ARBA" id="ARBA00022448"/>
    </source>
</evidence>
<dbReference type="GO" id="GO:0008139">
    <property type="term" value="F:nuclear localization sequence binding"/>
    <property type="evidence" value="ECO:0007669"/>
    <property type="project" value="TreeGrafter"/>
</dbReference>
<evidence type="ECO:0000256" key="12">
    <source>
        <dbReference type="ARBA" id="ARBA00023125"/>
    </source>
</evidence>
<comment type="caution">
    <text evidence="23">The sequence shown here is derived from an EMBL/GenBank/DDBJ whole genome shotgun (WGS) entry which is preliminary data.</text>
</comment>
<evidence type="ECO:0000256" key="15">
    <source>
        <dbReference type="ARBA" id="ARBA00023242"/>
    </source>
</evidence>
<feature type="region of interest" description="Disordered" evidence="21">
    <location>
        <begin position="841"/>
        <end position="903"/>
    </location>
</feature>
<reference evidence="23 24" key="1">
    <citation type="journal article" date="2018" name="Elife">
        <title>Firefly genomes illuminate parallel origins of bioluminescence in beetles.</title>
        <authorList>
            <person name="Fallon T.R."/>
            <person name="Lower S.E."/>
            <person name="Chang C.H."/>
            <person name="Bessho-Uehara M."/>
            <person name="Martin G.J."/>
            <person name="Bewick A.J."/>
            <person name="Behringer M."/>
            <person name="Debat H.J."/>
            <person name="Wong I."/>
            <person name="Day J.C."/>
            <person name="Suvorov A."/>
            <person name="Silva C.J."/>
            <person name="Stanger-Hall K.F."/>
            <person name="Hall D.W."/>
            <person name="Schmitz R.J."/>
            <person name="Nelson D.R."/>
            <person name="Lewis S.M."/>
            <person name="Shigenobu S."/>
            <person name="Bybee S.M."/>
            <person name="Larracuente A.M."/>
            <person name="Oba Y."/>
            <person name="Weng J.K."/>
        </authorList>
    </citation>
    <scope>NUCLEOTIDE SEQUENCE [LARGE SCALE GENOMIC DNA]</scope>
    <source>
        <strain evidence="23">1611_PpyrPB1</strain>
        <tissue evidence="23">Whole body</tissue>
    </source>
</reference>
<dbReference type="PANTHER" id="PTHR23193">
    <property type="entry name" value="NUCLEAR PORE COMPLEX PROTEIN NUP"/>
    <property type="match status" value="1"/>
</dbReference>
<dbReference type="SMART" id="SM00547">
    <property type="entry name" value="ZnF_RBZ"/>
    <property type="match status" value="3"/>
</dbReference>
<proteinExistence type="inferred from homology"/>
<dbReference type="GO" id="GO:0051028">
    <property type="term" value="P:mRNA transport"/>
    <property type="evidence" value="ECO:0007669"/>
    <property type="project" value="UniProtKB-KW"/>
</dbReference>
<dbReference type="GO" id="GO:0003677">
    <property type="term" value="F:DNA binding"/>
    <property type="evidence" value="ECO:0007669"/>
    <property type="project" value="UniProtKB-KW"/>
</dbReference>
<feature type="compositionally biased region" description="Low complexity" evidence="21">
    <location>
        <begin position="880"/>
        <end position="903"/>
    </location>
</feature>
<dbReference type="GO" id="GO:0031965">
    <property type="term" value="C:nuclear membrane"/>
    <property type="evidence" value="ECO:0007669"/>
    <property type="project" value="UniProtKB-SubCell"/>
</dbReference>
<comment type="cofactor">
    <cofactor evidence="1">
        <name>Zn(2+)</name>
        <dbReference type="ChEBI" id="CHEBI:29105"/>
    </cofactor>
</comment>
<keyword evidence="15" id="KW-0539">Nucleus</keyword>
<dbReference type="Gene3D" id="4.10.1060.10">
    <property type="entry name" value="Zinc finger, RanBP2-type"/>
    <property type="match status" value="3"/>
</dbReference>
<feature type="domain" description="RanBP2-type" evidence="22">
    <location>
        <begin position="600"/>
        <end position="629"/>
    </location>
</feature>
<evidence type="ECO:0000256" key="11">
    <source>
        <dbReference type="ARBA" id="ARBA00023010"/>
    </source>
</evidence>
<keyword evidence="4" id="KW-0813">Transport</keyword>
<feature type="region of interest" description="Disordered" evidence="21">
    <location>
        <begin position="129"/>
        <end position="192"/>
    </location>
</feature>
<feature type="domain" description="RanBP2-type" evidence="22">
    <location>
        <begin position="646"/>
        <end position="676"/>
    </location>
</feature>
<comment type="subcellular location">
    <subcellularLocation>
        <location evidence="2">Nucleus membrane</location>
    </subcellularLocation>
    <subcellularLocation>
        <location evidence="3">Nucleus</location>
        <location evidence="3">Nuclear pore complex</location>
    </subcellularLocation>
</comment>
<evidence type="ECO:0000256" key="6">
    <source>
        <dbReference type="ARBA" id="ARBA00022737"/>
    </source>
</evidence>
<evidence type="ECO:0000256" key="10">
    <source>
        <dbReference type="ARBA" id="ARBA00022927"/>
    </source>
</evidence>
<accession>A0A5N4B4U2</accession>
<evidence type="ECO:0000313" key="24">
    <source>
        <dbReference type="Proteomes" id="UP000327044"/>
    </source>
</evidence>
<dbReference type="InterPro" id="IPR036443">
    <property type="entry name" value="Znf_RanBP2_sf"/>
</dbReference>
<feature type="region of interest" description="Disordered" evidence="21">
    <location>
        <begin position="1283"/>
        <end position="1307"/>
    </location>
</feature>
<evidence type="ECO:0000256" key="5">
    <source>
        <dbReference type="ARBA" id="ARBA00022723"/>
    </source>
</evidence>
<evidence type="ECO:0000259" key="22">
    <source>
        <dbReference type="PROSITE" id="PS50199"/>
    </source>
</evidence>
<evidence type="ECO:0000256" key="19">
    <source>
        <dbReference type="ARBA" id="ARBA00079437"/>
    </source>
</evidence>
<feature type="region of interest" description="Disordered" evidence="21">
    <location>
        <begin position="1"/>
        <end position="21"/>
    </location>
</feature>
<dbReference type="InterPro" id="IPR013913">
    <property type="entry name" value="Nup153_N"/>
</dbReference>
<evidence type="ECO:0000256" key="17">
    <source>
        <dbReference type="ARBA" id="ARBA00068609"/>
    </source>
</evidence>
<evidence type="ECO:0000256" key="2">
    <source>
        <dbReference type="ARBA" id="ARBA00004126"/>
    </source>
</evidence>
<evidence type="ECO:0000313" key="23">
    <source>
        <dbReference type="EMBL" id="KAB0804380.1"/>
    </source>
</evidence>
<keyword evidence="6" id="KW-0677">Repeat</keyword>
<dbReference type="Pfam" id="PF08604">
    <property type="entry name" value="Nup153"/>
    <property type="match status" value="2"/>
</dbReference>
<feature type="compositionally biased region" description="Polar residues" evidence="21">
    <location>
        <begin position="1283"/>
        <end position="1294"/>
    </location>
</feature>
<dbReference type="GO" id="GO:0006606">
    <property type="term" value="P:protein import into nucleus"/>
    <property type="evidence" value="ECO:0007669"/>
    <property type="project" value="TreeGrafter"/>
</dbReference>
<evidence type="ECO:0000256" key="20">
    <source>
        <dbReference type="PROSITE-ProRule" id="PRU00322"/>
    </source>
</evidence>
<dbReference type="GO" id="GO:0008270">
    <property type="term" value="F:zinc ion binding"/>
    <property type="evidence" value="ECO:0007669"/>
    <property type="project" value="UniProtKB-KW"/>
</dbReference>
<evidence type="ECO:0000256" key="7">
    <source>
        <dbReference type="ARBA" id="ARBA00022771"/>
    </source>
</evidence>
<keyword evidence="13" id="KW-0906">Nuclear pore complex</keyword>
<dbReference type="EMBL" id="VVIM01000001">
    <property type="protein sequence ID" value="KAB0804380.1"/>
    <property type="molecule type" value="Genomic_DNA"/>
</dbReference>
<evidence type="ECO:0000256" key="9">
    <source>
        <dbReference type="ARBA" id="ARBA00022833"/>
    </source>
</evidence>
<dbReference type="PROSITE" id="PS50199">
    <property type="entry name" value="ZF_RANBP2_2"/>
    <property type="match status" value="3"/>
</dbReference>
<comment type="similarity">
    <text evidence="16">Belongs to the NUP153 family.</text>
</comment>
<evidence type="ECO:0000256" key="1">
    <source>
        <dbReference type="ARBA" id="ARBA00001947"/>
    </source>
</evidence>
<keyword evidence="24" id="KW-1185">Reference proteome</keyword>
<feature type="domain" description="RanBP2-type" evidence="22">
    <location>
        <begin position="548"/>
        <end position="577"/>
    </location>
</feature>
<keyword evidence="5" id="KW-0479">Metal-binding</keyword>
<dbReference type="Proteomes" id="UP000327044">
    <property type="component" value="Unassembled WGS sequence"/>
</dbReference>
<evidence type="ECO:0000256" key="14">
    <source>
        <dbReference type="ARBA" id="ARBA00023136"/>
    </source>
</evidence>
<feature type="compositionally biased region" description="Basic residues" evidence="21">
    <location>
        <begin position="1295"/>
        <end position="1307"/>
    </location>
</feature>
<feature type="compositionally biased region" description="Polar residues" evidence="21">
    <location>
        <begin position="1"/>
        <end position="18"/>
    </location>
</feature>